<organism evidence="12">
    <name type="scientific">bioreactor metagenome</name>
    <dbReference type="NCBI Taxonomy" id="1076179"/>
    <lineage>
        <taxon>unclassified sequences</taxon>
        <taxon>metagenomes</taxon>
        <taxon>ecological metagenomes</taxon>
    </lineage>
</organism>
<dbReference type="EC" id="2.7.8.5" evidence="12"/>
<keyword evidence="6 11" id="KW-1133">Transmembrane helix</keyword>
<feature type="transmembrane region" description="Helical" evidence="11">
    <location>
        <begin position="12"/>
        <end position="33"/>
    </location>
</feature>
<evidence type="ECO:0000256" key="11">
    <source>
        <dbReference type="SAM" id="Phobius"/>
    </source>
</evidence>
<dbReference type="PIRSF" id="PIRSF000847">
    <property type="entry name" value="Phos_ph_gly_syn"/>
    <property type="match status" value="1"/>
</dbReference>
<evidence type="ECO:0000313" key="12">
    <source>
        <dbReference type="EMBL" id="MPM21112.1"/>
    </source>
</evidence>
<sequence>MLKSIIRDKKIATIPNALSVLRIVMIPAIVYYINNQYQLAFFYLLLSGVTDVLDGLIARKFHMTSDLGIVLDPVADKLTQGCVLIAIAKSTPWMTALRVLLIVKESVMVIFGLVVLKKTNRTYSAKWHGKLANGCIYTTLAAHILWKDMPNTYSTGMIILCAAAMLLSLVLYCLQYASILQNMNSTV</sequence>
<gene>
    <name evidence="12" type="primary">pgsA_11</name>
    <name evidence="12" type="ORF">SDC9_67555</name>
</gene>
<evidence type="ECO:0000256" key="9">
    <source>
        <dbReference type="ARBA" id="ARBA00023209"/>
    </source>
</evidence>
<proteinExistence type="inferred from homology"/>
<dbReference type="PANTHER" id="PTHR14269">
    <property type="entry name" value="CDP-DIACYLGLYCEROL--GLYCEROL-3-PHOSPHATE 3-PHOSPHATIDYLTRANSFERASE-RELATED"/>
    <property type="match status" value="1"/>
</dbReference>
<feature type="transmembrane region" description="Helical" evidence="11">
    <location>
        <begin position="128"/>
        <end position="146"/>
    </location>
</feature>
<dbReference type="PROSITE" id="PS00379">
    <property type="entry name" value="CDP_ALCOHOL_P_TRANSF"/>
    <property type="match status" value="1"/>
</dbReference>
<evidence type="ECO:0000256" key="5">
    <source>
        <dbReference type="ARBA" id="ARBA00022692"/>
    </source>
</evidence>
<dbReference type="EMBL" id="VSSQ01003523">
    <property type="protein sequence ID" value="MPM21112.1"/>
    <property type="molecule type" value="Genomic_DNA"/>
</dbReference>
<comment type="similarity">
    <text evidence="2">Belongs to the CDP-alcohol phosphatidyltransferase class-I family.</text>
</comment>
<keyword evidence="7" id="KW-0443">Lipid metabolism</keyword>
<evidence type="ECO:0000256" key="4">
    <source>
        <dbReference type="ARBA" id="ARBA00022679"/>
    </source>
</evidence>
<reference evidence="12" key="1">
    <citation type="submission" date="2019-08" db="EMBL/GenBank/DDBJ databases">
        <authorList>
            <person name="Kucharzyk K."/>
            <person name="Murdoch R.W."/>
            <person name="Higgins S."/>
            <person name="Loffler F."/>
        </authorList>
    </citation>
    <scope>NUCLEOTIDE SEQUENCE</scope>
</reference>
<dbReference type="InterPro" id="IPR004570">
    <property type="entry name" value="Phosphatidylglycerol_P_synth"/>
</dbReference>
<dbReference type="InterPro" id="IPR048254">
    <property type="entry name" value="CDP_ALCOHOL_P_TRANSF_CS"/>
</dbReference>
<evidence type="ECO:0000256" key="10">
    <source>
        <dbReference type="ARBA" id="ARBA00023264"/>
    </source>
</evidence>
<dbReference type="InterPro" id="IPR043130">
    <property type="entry name" value="CDP-OH_PTrfase_TM_dom"/>
</dbReference>
<protein>
    <submittedName>
        <fullName evidence="12">CDP-diacylglycerol--glycerol-3-phosphate 3-phosphatidyltransferase</fullName>
        <ecNumber evidence="12">2.7.8.5</ecNumber>
    </submittedName>
</protein>
<evidence type="ECO:0000256" key="2">
    <source>
        <dbReference type="ARBA" id="ARBA00010441"/>
    </source>
</evidence>
<dbReference type="Gene3D" id="1.20.120.1760">
    <property type="match status" value="1"/>
</dbReference>
<keyword evidence="9" id="KW-0594">Phospholipid biosynthesis</keyword>
<dbReference type="GO" id="GO:0016020">
    <property type="term" value="C:membrane"/>
    <property type="evidence" value="ECO:0007669"/>
    <property type="project" value="UniProtKB-SubCell"/>
</dbReference>
<dbReference type="AlphaFoldDB" id="A0A644XXW8"/>
<dbReference type="GO" id="GO:0008444">
    <property type="term" value="F:CDP-diacylglycerol-glycerol-3-phosphate 3-phosphatidyltransferase activity"/>
    <property type="evidence" value="ECO:0007669"/>
    <property type="project" value="UniProtKB-EC"/>
</dbReference>
<keyword evidence="8 11" id="KW-0472">Membrane</keyword>
<evidence type="ECO:0000256" key="7">
    <source>
        <dbReference type="ARBA" id="ARBA00023098"/>
    </source>
</evidence>
<keyword evidence="5 11" id="KW-0812">Transmembrane</keyword>
<dbReference type="GO" id="GO:0046474">
    <property type="term" value="P:glycerophospholipid biosynthetic process"/>
    <property type="evidence" value="ECO:0007669"/>
    <property type="project" value="TreeGrafter"/>
</dbReference>
<keyword evidence="10" id="KW-1208">Phospholipid metabolism</keyword>
<name>A0A644XXW8_9ZZZZ</name>
<keyword evidence="3" id="KW-0444">Lipid biosynthesis</keyword>
<dbReference type="InterPro" id="IPR050324">
    <property type="entry name" value="CDP-alcohol_PTase-I"/>
</dbReference>
<evidence type="ECO:0000256" key="1">
    <source>
        <dbReference type="ARBA" id="ARBA00004141"/>
    </source>
</evidence>
<accession>A0A644XXW8</accession>
<evidence type="ECO:0000256" key="3">
    <source>
        <dbReference type="ARBA" id="ARBA00022516"/>
    </source>
</evidence>
<dbReference type="PANTHER" id="PTHR14269:SF11">
    <property type="entry name" value="CDP-DIACYLGLYCEROL--GLYCEROL-3-PHOSPHATE 3-PHOSPHATIDYLTRANSFERASE"/>
    <property type="match status" value="1"/>
</dbReference>
<comment type="subcellular location">
    <subcellularLocation>
        <location evidence="1">Membrane</location>
        <topology evidence="1">Multi-pass membrane protein</topology>
    </subcellularLocation>
</comment>
<feature type="transmembrane region" description="Helical" evidence="11">
    <location>
        <begin position="152"/>
        <end position="174"/>
    </location>
</feature>
<evidence type="ECO:0000256" key="6">
    <source>
        <dbReference type="ARBA" id="ARBA00022989"/>
    </source>
</evidence>
<comment type="caution">
    <text evidence="12">The sequence shown here is derived from an EMBL/GenBank/DDBJ whole genome shotgun (WGS) entry which is preliminary data.</text>
</comment>
<dbReference type="Pfam" id="PF01066">
    <property type="entry name" value="CDP-OH_P_transf"/>
    <property type="match status" value="1"/>
</dbReference>
<keyword evidence="4 12" id="KW-0808">Transferase</keyword>
<evidence type="ECO:0000256" key="8">
    <source>
        <dbReference type="ARBA" id="ARBA00023136"/>
    </source>
</evidence>
<dbReference type="InterPro" id="IPR000462">
    <property type="entry name" value="CDP-OH_P_trans"/>
</dbReference>
<feature type="transmembrane region" description="Helical" evidence="11">
    <location>
        <begin position="93"/>
        <end position="116"/>
    </location>
</feature>